<dbReference type="EMBL" id="LR824543">
    <property type="protein sequence ID" value="CAH1636243.1"/>
    <property type="molecule type" value="Genomic_DNA"/>
</dbReference>
<protein>
    <submittedName>
        <fullName evidence="1">Uncharacterized protein</fullName>
    </submittedName>
</protein>
<proteinExistence type="predicted"/>
<sequence length="46" mass="5241">MASMESTSSASTPRYIFNSIQNFCIFIPIKNNASKIRLMIMKIENV</sequence>
<gene>
    <name evidence="1" type="ORF">SPLIT_LOCUS1605</name>
</gene>
<evidence type="ECO:0000313" key="2">
    <source>
        <dbReference type="Proteomes" id="UP001153321"/>
    </source>
</evidence>
<evidence type="ECO:0000313" key="1">
    <source>
        <dbReference type="EMBL" id="CAH1636243.1"/>
    </source>
</evidence>
<name>A0A9P0MWS5_SPOLI</name>
<reference evidence="1" key="1">
    <citation type="submission" date="2022-02" db="EMBL/GenBank/DDBJ databases">
        <authorList>
            <person name="King R."/>
        </authorList>
    </citation>
    <scope>NUCLEOTIDE SEQUENCE</scope>
</reference>
<organism evidence="1 2">
    <name type="scientific">Spodoptera littoralis</name>
    <name type="common">Egyptian cotton leafworm</name>
    <dbReference type="NCBI Taxonomy" id="7109"/>
    <lineage>
        <taxon>Eukaryota</taxon>
        <taxon>Metazoa</taxon>
        <taxon>Ecdysozoa</taxon>
        <taxon>Arthropoda</taxon>
        <taxon>Hexapoda</taxon>
        <taxon>Insecta</taxon>
        <taxon>Pterygota</taxon>
        <taxon>Neoptera</taxon>
        <taxon>Endopterygota</taxon>
        <taxon>Lepidoptera</taxon>
        <taxon>Glossata</taxon>
        <taxon>Ditrysia</taxon>
        <taxon>Noctuoidea</taxon>
        <taxon>Noctuidae</taxon>
        <taxon>Amphipyrinae</taxon>
        <taxon>Spodoptera</taxon>
    </lineage>
</organism>
<dbReference type="AlphaFoldDB" id="A0A9P0MWS5"/>
<dbReference type="Proteomes" id="UP001153321">
    <property type="component" value="Chromosome 12"/>
</dbReference>
<keyword evidence="2" id="KW-1185">Reference proteome</keyword>
<accession>A0A9P0MWS5</accession>